<evidence type="ECO:0000313" key="1">
    <source>
        <dbReference type="EMBL" id="GGN77481.1"/>
    </source>
</evidence>
<proteinExistence type="predicted"/>
<sequence>MLGLAAGELAPARVSSPHAKSPLALPQTGTPPWALVPPATPLRIGAVAIMFPPFLVIRVTVFGARIVSGSRDVFALVDLGQQRGEGVRGTIAEAIGAALGPRPRLCPVVPRP</sequence>
<evidence type="ECO:0000313" key="2">
    <source>
        <dbReference type="Proteomes" id="UP000600365"/>
    </source>
</evidence>
<organism evidence="1 2">
    <name type="scientific">Streptomyces albiflavescens</name>
    <dbReference type="NCBI Taxonomy" id="1623582"/>
    <lineage>
        <taxon>Bacteria</taxon>
        <taxon>Bacillati</taxon>
        <taxon>Actinomycetota</taxon>
        <taxon>Actinomycetes</taxon>
        <taxon>Kitasatosporales</taxon>
        <taxon>Streptomycetaceae</taxon>
        <taxon>Streptomyces</taxon>
    </lineage>
</organism>
<dbReference type="Proteomes" id="UP000600365">
    <property type="component" value="Unassembled WGS sequence"/>
</dbReference>
<dbReference type="AlphaFoldDB" id="A0A917Y918"/>
<accession>A0A917Y918</accession>
<gene>
    <name evidence="1" type="ORF">GCM10011579_059770</name>
</gene>
<protein>
    <submittedName>
        <fullName evidence="1">Uncharacterized protein</fullName>
    </submittedName>
</protein>
<dbReference type="EMBL" id="BMMM01000012">
    <property type="protein sequence ID" value="GGN77481.1"/>
    <property type="molecule type" value="Genomic_DNA"/>
</dbReference>
<reference evidence="1 2" key="1">
    <citation type="journal article" date="2014" name="Int. J. Syst. Evol. Microbiol.">
        <title>Complete genome sequence of Corynebacterium casei LMG S-19264T (=DSM 44701T), isolated from a smear-ripened cheese.</title>
        <authorList>
            <consortium name="US DOE Joint Genome Institute (JGI-PGF)"/>
            <person name="Walter F."/>
            <person name="Albersmeier A."/>
            <person name="Kalinowski J."/>
            <person name="Ruckert C."/>
        </authorList>
    </citation>
    <scope>NUCLEOTIDE SEQUENCE [LARGE SCALE GENOMIC DNA]</scope>
    <source>
        <strain evidence="1 2">CGMCC 4.7111</strain>
    </source>
</reference>
<keyword evidence="2" id="KW-1185">Reference proteome</keyword>
<comment type="caution">
    <text evidence="1">The sequence shown here is derived from an EMBL/GenBank/DDBJ whole genome shotgun (WGS) entry which is preliminary data.</text>
</comment>
<name>A0A917Y918_9ACTN</name>